<evidence type="ECO:0000256" key="8">
    <source>
        <dbReference type="ARBA" id="ARBA00022490"/>
    </source>
</evidence>
<evidence type="ECO:0000256" key="5">
    <source>
        <dbReference type="ARBA" id="ARBA00005412"/>
    </source>
</evidence>
<comment type="pathway">
    <text evidence="4 17">Metabolic intermediate biosynthesis; chorismate biosynthesis; chorismate from D-erythrose 4-phosphate and phosphoenolpyruvate: step 2/7.</text>
</comment>
<name>A0ABN2KMP2_9MICO</name>
<evidence type="ECO:0000256" key="3">
    <source>
        <dbReference type="ARBA" id="ARBA00004496"/>
    </source>
</evidence>
<reference evidence="20 21" key="1">
    <citation type="journal article" date="2019" name="Int. J. Syst. Evol. Microbiol.">
        <title>The Global Catalogue of Microorganisms (GCM) 10K type strain sequencing project: providing services to taxonomists for standard genome sequencing and annotation.</title>
        <authorList>
            <consortium name="The Broad Institute Genomics Platform"/>
            <consortium name="The Broad Institute Genome Sequencing Center for Infectious Disease"/>
            <person name="Wu L."/>
            <person name="Ma J."/>
        </authorList>
    </citation>
    <scope>NUCLEOTIDE SEQUENCE [LARGE SCALE GENOMIC DNA]</scope>
    <source>
        <strain evidence="20 21">JCM 15591</strain>
    </source>
</reference>
<dbReference type="Pfam" id="PF24621">
    <property type="entry name" value="DHQS_C"/>
    <property type="match status" value="1"/>
</dbReference>
<dbReference type="CDD" id="cd08195">
    <property type="entry name" value="DHQS"/>
    <property type="match status" value="1"/>
</dbReference>
<keyword evidence="15 17" id="KW-0456">Lyase</keyword>
<comment type="caution">
    <text evidence="17">Lacks conserved residue(s) required for the propagation of feature annotation.</text>
</comment>
<dbReference type="PANTHER" id="PTHR43622:SF7">
    <property type="entry name" value="3-DEHYDROQUINATE SYNTHASE, CHLOROPLASTIC"/>
    <property type="match status" value="1"/>
</dbReference>
<feature type="domain" description="3-dehydroquinate synthase C-terminal" evidence="19">
    <location>
        <begin position="179"/>
        <end position="320"/>
    </location>
</feature>
<evidence type="ECO:0000256" key="6">
    <source>
        <dbReference type="ARBA" id="ARBA00013031"/>
    </source>
</evidence>
<dbReference type="InterPro" id="IPR050071">
    <property type="entry name" value="Dehydroquinate_synthase"/>
</dbReference>
<dbReference type="Gene3D" id="3.40.50.1970">
    <property type="match status" value="1"/>
</dbReference>
<evidence type="ECO:0000313" key="20">
    <source>
        <dbReference type="EMBL" id="GAA1759356.1"/>
    </source>
</evidence>
<evidence type="ECO:0000256" key="14">
    <source>
        <dbReference type="ARBA" id="ARBA00023141"/>
    </source>
</evidence>
<feature type="binding site" evidence="17">
    <location>
        <position position="149"/>
    </location>
    <ligand>
        <name>NAD(+)</name>
        <dbReference type="ChEBI" id="CHEBI:57540"/>
    </ligand>
</feature>
<dbReference type="InterPro" id="IPR030963">
    <property type="entry name" value="DHQ_synth_fam"/>
</dbReference>
<evidence type="ECO:0000256" key="9">
    <source>
        <dbReference type="ARBA" id="ARBA00022605"/>
    </source>
</evidence>
<dbReference type="Pfam" id="PF01761">
    <property type="entry name" value="DHQ_synthase"/>
    <property type="match status" value="1"/>
</dbReference>
<comment type="function">
    <text evidence="17">Catalyzes the conversion of 3-deoxy-D-arabino-heptulosonate 7-phosphate (DAHP) to dehydroquinate (DHQ).</text>
</comment>
<dbReference type="NCBIfam" id="TIGR01357">
    <property type="entry name" value="aroB"/>
    <property type="match status" value="1"/>
</dbReference>
<comment type="cofactor">
    <cofactor evidence="17">
        <name>Co(2+)</name>
        <dbReference type="ChEBI" id="CHEBI:48828"/>
    </cofactor>
    <cofactor evidence="17">
        <name>Zn(2+)</name>
        <dbReference type="ChEBI" id="CHEBI:29105"/>
    </cofactor>
    <text evidence="17">Binds 1 divalent metal cation per subunit. Can use either Co(2+) or Zn(2+).</text>
</comment>
<keyword evidence="11 17" id="KW-0547">Nucleotide-binding</keyword>
<dbReference type="SUPFAM" id="SSF56796">
    <property type="entry name" value="Dehydroquinate synthase-like"/>
    <property type="match status" value="1"/>
</dbReference>
<evidence type="ECO:0000256" key="7">
    <source>
        <dbReference type="ARBA" id="ARBA00017684"/>
    </source>
</evidence>
<keyword evidence="16 17" id="KW-0170">Cobalt</keyword>
<comment type="caution">
    <text evidence="20">The sequence shown here is derived from an EMBL/GenBank/DDBJ whole genome shotgun (WGS) entry which is preliminary data.</text>
</comment>
<feature type="binding site" evidence="17">
    <location>
        <position position="182"/>
    </location>
    <ligand>
        <name>Zn(2+)</name>
        <dbReference type="ChEBI" id="CHEBI:29105"/>
    </ligand>
</feature>
<proteinExistence type="inferred from homology"/>
<dbReference type="InterPro" id="IPR056179">
    <property type="entry name" value="DHQS_C"/>
</dbReference>
<dbReference type="HAMAP" id="MF_00110">
    <property type="entry name" value="DHQ_synthase"/>
    <property type="match status" value="1"/>
</dbReference>
<evidence type="ECO:0000256" key="11">
    <source>
        <dbReference type="ARBA" id="ARBA00022741"/>
    </source>
</evidence>
<evidence type="ECO:0000256" key="17">
    <source>
        <dbReference type="HAMAP-Rule" id="MF_00110"/>
    </source>
</evidence>
<dbReference type="PANTHER" id="PTHR43622">
    <property type="entry name" value="3-DEHYDROQUINATE SYNTHASE"/>
    <property type="match status" value="1"/>
</dbReference>
<evidence type="ECO:0000256" key="4">
    <source>
        <dbReference type="ARBA" id="ARBA00004661"/>
    </source>
</evidence>
<comment type="cofactor">
    <cofactor evidence="2 17">
        <name>NAD(+)</name>
        <dbReference type="ChEBI" id="CHEBI:57540"/>
    </cofactor>
</comment>
<feature type="binding site" evidence="17">
    <location>
        <position position="260"/>
    </location>
    <ligand>
        <name>Zn(2+)</name>
        <dbReference type="ChEBI" id="CHEBI:29105"/>
    </ligand>
</feature>
<feature type="binding site" evidence="17">
    <location>
        <begin position="127"/>
        <end position="128"/>
    </location>
    <ligand>
        <name>NAD(+)</name>
        <dbReference type="ChEBI" id="CHEBI:57540"/>
    </ligand>
</feature>
<comment type="subcellular location">
    <subcellularLocation>
        <location evidence="3 17">Cytoplasm</location>
    </subcellularLocation>
</comment>
<keyword evidence="14 17" id="KW-0057">Aromatic amino acid biosynthesis</keyword>
<accession>A0ABN2KMP2</accession>
<feature type="binding site" evidence="17">
    <location>
        <position position="140"/>
    </location>
    <ligand>
        <name>NAD(+)</name>
        <dbReference type="ChEBI" id="CHEBI:57540"/>
    </ligand>
</feature>
<evidence type="ECO:0000256" key="10">
    <source>
        <dbReference type="ARBA" id="ARBA00022723"/>
    </source>
</evidence>
<sequence length="358" mass="37369">MAELARVRVGTAYDVVIGRGILEAAADLVPATATRALLVHSGALPEVVARVREALDARGVRVVEGLVPDAEAAKTLAVAGDLWSLLGRESFTRTDAVVGVGGGTVTDLAGFVAASWLRGVPFVNVPTTVLAMVDAAVGGKTGINTAEGKNLVGAFYEPLGVVCDVDVLATLPERDFVAGMAEVIKAGFIADPRILELVEEDPASARGVGRHTVELIGRAVAMKARVVSQDLREAGLREILNYGHTLGHAIEQHAGYTMRHGDAVAIGMVFAAELAHRSGLIDSALLARHRDILSLVGLPTTYAGAPLDALLVAMGRDKKTRGSTLRFVVLEDLAQPTRLVGPAPELLQSAYDSLGTTA</sequence>
<protein>
    <recommendedName>
        <fullName evidence="7 17">3-dehydroquinate synthase</fullName>
        <shortName evidence="17">DHQS</shortName>
        <ecNumber evidence="6 17">4.2.3.4</ecNumber>
    </recommendedName>
</protein>
<organism evidence="20 21">
    <name type="scientific">Nostocoides vanveenii</name>
    <dbReference type="NCBI Taxonomy" id="330835"/>
    <lineage>
        <taxon>Bacteria</taxon>
        <taxon>Bacillati</taxon>
        <taxon>Actinomycetota</taxon>
        <taxon>Actinomycetes</taxon>
        <taxon>Micrococcales</taxon>
        <taxon>Intrasporangiaceae</taxon>
        <taxon>Nostocoides</taxon>
    </lineage>
</organism>
<evidence type="ECO:0000259" key="18">
    <source>
        <dbReference type="Pfam" id="PF01761"/>
    </source>
</evidence>
<dbReference type="InterPro" id="IPR030960">
    <property type="entry name" value="DHQS/DOIS_N"/>
</dbReference>
<comment type="similarity">
    <text evidence="5 17">Belongs to the sugar phosphate cyclases superfamily. Dehydroquinate synthase family.</text>
</comment>
<dbReference type="InterPro" id="IPR016037">
    <property type="entry name" value="DHQ_synth_AroB"/>
</dbReference>
<dbReference type="EC" id="4.2.3.4" evidence="6 17"/>
<dbReference type="EMBL" id="BAAAPN010000045">
    <property type="protein sequence ID" value="GAA1759356.1"/>
    <property type="molecule type" value="Genomic_DNA"/>
</dbReference>
<keyword evidence="13 17" id="KW-0520">NAD</keyword>
<evidence type="ECO:0000256" key="2">
    <source>
        <dbReference type="ARBA" id="ARBA00001911"/>
    </source>
</evidence>
<feature type="binding site" evidence="17">
    <location>
        <begin position="69"/>
        <end position="74"/>
    </location>
    <ligand>
        <name>NAD(+)</name>
        <dbReference type="ChEBI" id="CHEBI:57540"/>
    </ligand>
</feature>
<dbReference type="RefSeq" id="WP_344065195.1">
    <property type="nucleotide sequence ID" value="NZ_BAAAPN010000045.1"/>
</dbReference>
<keyword evidence="8 17" id="KW-0963">Cytoplasm</keyword>
<evidence type="ECO:0000256" key="13">
    <source>
        <dbReference type="ARBA" id="ARBA00023027"/>
    </source>
</evidence>
<feature type="domain" description="3-dehydroquinate synthase N-terminal" evidence="18">
    <location>
        <begin position="67"/>
        <end position="177"/>
    </location>
</feature>
<dbReference type="PIRSF" id="PIRSF001455">
    <property type="entry name" value="DHQ_synth"/>
    <property type="match status" value="1"/>
</dbReference>
<keyword evidence="9 17" id="KW-0028">Amino-acid biosynthesis</keyword>
<dbReference type="Gene3D" id="1.20.1090.10">
    <property type="entry name" value="Dehydroquinate synthase-like - alpha domain"/>
    <property type="match status" value="1"/>
</dbReference>
<keyword evidence="10 17" id="KW-0479">Metal-binding</keyword>
<evidence type="ECO:0000256" key="1">
    <source>
        <dbReference type="ARBA" id="ARBA00001393"/>
    </source>
</evidence>
<evidence type="ECO:0000256" key="16">
    <source>
        <dbReference type="ARBA" id="ARBA00023285"/>
    </source>
</evidence>
<feature type="binding site" evidence="17">
    <location>
        <position position="244"/>
    </location>
    <ligand>
        <name>Zn(2+)</name>
        <dbReference type="ChEBI" id="CHEBI:29105"/>
    </ligand>
</feature>
<gene>
    <name evidence="17 20" type="primary">aroB</name>
    <name evidence="20" type="ORF">GCM10009810_18550</name>
</gene>
<evidence type="ECO:0000256" key="15">
    <source>
        <dbReference type="ARBA" id="ARBA00023239"/>
    </source>
</evidence>
<evidence type="ECO:0000256" key="12">
    <source>
        <dbReference type="ARBA" id="ARBA00022833"/>
    </source>
</evidence>
<evidence type="ECO:0000259" key="19">
    <source>
        <dbReference type="Pfam" id="PF24621"/>
    </source>
</evidence>
<keyword evidence="12 17" id="KW-0862">Zinc</keyword>
<evidence type="ECO:0000313" key="21">
    <source>
        <dbReference type="Proteomes" id="UP001501475"/>
    </source>
</evidence>
<keyword evidence="21" id="KW-1185">Reference proteome</keyword>
<comment type="catalytic activity">
    <reaction evidence="1 17">
        <text>7-phospho-2-dehydro-3-deoxy-D-arabino-heptonate = 3-dehydroquinate + phosphate</text>
        <dbReference type="Rhea" id="RHEA:21968"/>
        <dbReference type="ChEBI" id="CHEBI:32364"/>
        <dbReference type="ChEBI" id="CHEBI:43474"/>
        <dbReference type="ChEBI" id="CHEBI:58394"/>
        <dbReference type="EC" id="4.2.3.4"/>
    </reaction>
</comment>
<dbReference type="Proteomes" id="UP001501475">
    <property type="component" value="Unassembled WGS sequence"/>
</dbReference>